<dbReference type="Proteomes" id="UP001595935">
    <property type="component" value="Unassembled WGS sequence"/>
</dbReference>
<dbReference type="Pfam" id="PF15595">
    <property type="entry name" value="Imm51"/>
    <property type="match status" value="1"/>
</dbReference>
<gene>
    <name evidence="1" type="ORF">ACFO5S_03785</name>
</gene>
<dbReference type="InterPro" id="IPR028956">
    <property type="entry name" value="Imm51"/>
</dbReference>
<evidence type="ECO:0000313" key="1">
    <source>
        <dbReference type="EMBL" id="MFC4746546.1"/>
    </source>
</evidence>
<proteinExistence type="predicted"/>
<protein>
    <submittedName>
        <fullName evidence="1">Immunity 51 family protein</fullName>
    </submittedName>
</protein>
<reference evidence="2" key="1">
    <citation type="journal article" date="2019" name="Int. J. Syst. Evol. Microbiol.">
        <title>The Global Catalogue of Microorganisms (GCM) 10K type strain sequencing project: providing services to taxonomists for standard genome sequencing and annotation.</title>
        <authorList>
            <consortium name="The Broad Institute Genomics Platform"/>
            <consortium name="The Broad Institute Genome Sequencing Center for Infectious Disease"/>
            <person name="Wu L."/>
            <person name="Ma J."/>
        </authorList>
    </citation>
    <scope>NUCLEOTIDE SEQUENCE [LARGE SCALE GENOMIC DNA]</scope>
    <source>
        <strain evidence="2">WYCCWR 13023</strain>
    </source>
</reference>
<accession>A0ABV9PB16</accession>
<name>A0ABV9PB16_9FLAO</name>
<sequence>MDSNNFEESIAPFFWVEHDNSVSVCLNVGDYKTEVFETREEEGFEGNGYDWGSLAQIFLEEQKPELINIVKFDPEGSMFCAYSSDSDALKSFIIAFKEACENQTLILDLFSRAELD</sequence>
<comment type="caution">
    <text evidence="1">The sequence shown here is derived from an EMBL/GenBank/DDBJ whole genome shotgun (WGS) entry which is preliminary data.</text>
</comment>
<dbReference type="EMBL" id="JBHSGV010000002">
    <property type="protein sequence ID" value="MFC4746546.1"/>
    <property type="molecule type" value="Genomic_DNA"/>
</dbReference>
<dbReference type="RefSeq" id="WP_213256607.1">
    <property type="nucleotide sequence ID" value="NZ_JAGYWA010000002.1"/>
</dbReference>
<evidence type="ECO:0000313" key="2">
    <source>
        <dbReference type="Proteomes" id="UP001595935"/>
    </source>
</evidence>
<organism evidence="1 2">
    <name type="scientific">Flavobacterium branchiicola</name>
    <dbReference type="NCBI Taxonomy" id="1114875"/>
    <lineage>
        <taxon>Bacteria</taxon>
        <taxon>Pseudomonadati</taxon>
        <taxon>Bacteroidota</taxon>
        <taxon>Flavobacteriia</taxon>
        <taxon>Flavobacteriales</taxon>
        <taxon>Flavobacteriaceae</taxon>
        <taxon>Flavobacterium</taxon>
    </lineage>
</organism>
<keyword evidence="2" id="KW-1185">Reference proteome</keyword>